<dbReference type="Proteomes" id="UP000068447">
    <property type="component" value="Chromosome"/>
</dbReference>
<sequence length="549" mass="60396">MRRFLWILTTLALVAASPISQAAPKLVHNVQGYHILPEQGLGSFTVLVFEKGKVLATGNDELLAEYPDAQRIDGQGKTLLPGLTDAHGHILELGENLLKVDVRGSASALQAARQVADFAADNPQQQWISGHGWNQVLWPDKNYPTAGHLDKMIKDKPVYLTRVDVHAAWVNSKALELAGIDKNTPDPQGGQILRDENGNPTGVLIDNAMQLVSTLLPEQTEQSLELALDTASQHLLSLGITSVHDAGISQQQAEFYRQQVKAGELSLRIYAMLAASDPQLKQMLEQGPFASQDDMLVIRSVKGFGDGALGSRGAALLEPYSDQPHHHGLMVTAEEKLPALFEQVLGHGFQFNFHAIGDKANRLALDNFEKAYQKVGGKDLRHRIEHAQVVTLEDIPRFKQLNIIASMQPVHATSDMNMAEDRIGAERLKGAYAWQRFLAQGTVLAAGSDFPVELANPFHGLHAAVTRQNHKGEPLDGWIPSQRMTLQQALRAFTLDAAYAAHQEQVLGNLAAGKWADFILVDQDIFDIPPQKIWQTRVLQTWVAGEQQH</sequence>
<dbReference type="InterPro" id="IPR032466">
    <property type="entry name" value="Metal_Hydrolase"/>
</dbReference>
<feature type="signal peptide" evidence="1">
    <location>
        <begin position="1"/>
        <end position="22"/>
    </location>
</feature>
<dbReference type="CDD" id="cd01300">
    <property type="entry name" value="YtcJ_like"/>
    <property type="match status" value="1"/>
</dbReference>
<protein>
    <submittedName>
        <fullName evidence="3">Amidohydrolase</fullName>
    </submittedName>
</protein>
<dbReference type="Gene3D" id="2.30.40.10">
    <property type="entry name" value="Urease, subunit C, domain 1"/>
    <property type="match status" value="1"/>
</dbReference>
<feature type="domain" description="Amidohydrolase 3" evidence="2">
    <location>
        <begin position="72"/>
        <end position="547"/>
    </location>
</feature>
<keyword evidence="3" id="KW-0378">Hydrolase</keyword>
<organism evidence="3 4">
    <name type="scientific">Lacimicrobium alkaliphilum</name>
    <dbReference type="NCBI Taxonomy" id="1526571"/>
    <lineage>
        <taxon>Bacteria</taxon>
        <taxon>Pseudomonadati</taxon>
        <taxon>Pseudomonadota</taxon>
        <taxon>Gammaproteobacteria</taxon>
        <taxon>Alteromonadales</taxon>
        <taxon>Alteromonadaceae</taxon>
        <taxon>Lacimicrobium</taxon>
    </lineage>
</organism>
<evidence type="ECO:0000259" key="2">
    <source>
        <dbReference type="Pfam" id="PF07969"/>
    </source>
</evidence>
<dbReference type="AlphaFoldDB" id="A0A0U2QK52"/>
<dbReference type="InterPro" id="IPR033932">
    <property type="entry name" value="YtcJ-like"/>
</dbReference>
<name>A0A0U2QK52_9ALTE</name>
<dbReference type="PANTHER" id="PTHR22642:SF2">
    <property type="entry name" value="PROTEIN LONG AFTER FAR-RED 3"/>
    <property type="match status" value="1"/>
</dbReference>
<accession>A0A0U2QK52</accession>
<dbReference type="Gene3D" id="3.10.310.70">
    <property type="match status" value="1"/>
</dbReference>
<dbReference type="SUPFAM" id="SSF51556">
    <property type="entry name" value="Metallo-dependent hydrolases"/>
    <property type="match status" value="1"/>
</dbReference>
<reference evidence="3 4" key="1">
    <citation type="submission" date="2015-12" db="EMBL/GenBank/DDBJ databases">
        <title>Complete genome of Lacimicrobium alkaliphilum KCTC 32984.</title>
        <authorList>
            <person name="Kim S.-G."/>
            <person name="Lee Y.-J."/>
        </authorList>
    </citation>
    <scope>NUCLEOTIDE SEQUENCE [LARGE SCALE GENOMIC DNA]</scope>
    <source>
        <strain evidence="3 4">YelD216</strain>
    </source>
</reference>
<dbReference type="GO" id="GO:0016810">
    <property type="term" value="F:hydrolase activity, acting on carbon-nitrogen (but not peptide) bonds"/>
    <property type="evidence" value="ECO:0007669"/>
    <property type="project" value="InterPro"/>
</dbReference>
<dbReference type="EMBL" id="CP013650">
    <property type="protein sequence ID" value="ALS97547.1"/>
    <property type="molecule type" value="Genomic_DNA"/>
</dbReference>
<evidence type="ECO:0000313" key="4">
    <source>
        <dbReference type="Proteomes" id="UP000068447"/>
    </source>
</evidence>
<gene>
    <name evidence="3" type="ORF">AT746_04190</name>
</gene>
<dbReference type="InterPro" id="IPR011059">
    <property type="entry name" value="Metal-dep_hydrolase_composite"/>
</dbReference>
<evidence type="ECO:0000256" key="1">
    <source>
        <dbReference type="SAM" id="SignalP"/>
    </source>
</evidence>
<keyword evidence="4" id="KW-1185">Reference proteome</keyword>
<evidence type="ECO:0000313" key="3">
    <source>
        <dbReference type="EMBL" id="ALS97547.1"/>
    </source>
</evidence>
<dbReference type="Pfam" id="PF07969">
    <property type="entry name" value="Amidohydro_3"/>
    <property type="match status" value="1"/>
</dbReference>
<dbReference type="STRING" id="1526571.AT746_04190"/>
<dbReference type="RefSeq" id="WP_062476852.1">
    <property type="nucleotide sequence ID" value="NZ_CP013650.1"/>
</dbReference>
<keyword evidence="1" id="KW-0732">Signal</keyword>
<dbReference type="PANTHER" id="PTHR22642">
    <property type="entry name" value="IMIDAZOLONEPROPIONASE"/>
    <property type="match status" value="1"/>
</dbReference>
<dbReference type="KEGG" id="lal:AT746_04190"/>
<feature type="chain" id="PRO_5006831923" evidence="1">
    <location>
        <begin position="23"/>
        <end position="549"/>
    </location>
</feature>
<proteinExistence type="predicted"/>
<dbReference type="SUPFAM" id="SSF51338">
    <property type="entry name" value="Composite domain of metallo-dependent hydrolases"/>
    <property type="match status" value="1"/>
</dbReference>
<dbReference type="OrthoDB" id="9031471at2"/>
<dbReference type="Gene3D" id="3.20.20.140">
    <property type="entry name" value="Metal-dependent hydrolases"/>
    <property type="match status" value="1"/>
</dbReference>
<dbReference type="InterPro" id="IPR013108">
    <property type="entry name" value="Amidohydro_3"/>
</dbReference>